<keyword evidence="7" id="KW-0472">Membrane</keyword>
<evidence type="ECO:0000256" key="4">
    <source>
        <dbReference type="ARBA" id="ARBA00023163"/>
    </source>
</evidence>
<dbReference type="Proteomes" id="UP000799771">
    <property type="component" value="Unassembled WGS sequence"/>
</dbReference>
<feature type="region of interest" description="Disordered" evidence="6">
    <location>
        <begin position="92"/>
        <end position="132"/>
    </location>
</feature>
<dbReference type="Gene3D" id="4.10.240.10">
    <property type="entry name" value="Zn(2)-C6 fungal-type DNA-binding domain"/>
    <property type="match status" value="1"/>
</dbReference>
<dbReference type="SMART" id="SM00066">
    <property type="entry name" value="GAL4"/>
    <property type="match status" value="1"/>
</dbReference>
<name>A0A6A6A0M2_9PLEO</name>
<dbReference type="PANTHER" id="PTHR31845">
    <property type="entry name" value="FINGER DOMAIN PROTEIN, PUTATIVE-RELATED"/>
    <property type="match status" value="1"/>
</dbReference>
<keyword evidence="7" id="KW-0812">Transmembrane</keyword>
<evidence type="ECO:0000256" key="2">
    <source>
        <dbReference type="ARBA" id="ARBA00023015"/>
    </source>
</evidence>
<dbReference type="PANTHER" id="PTHR31845:SF17">
    <property type="entry name" value="ZN(II)2CYS6 TRANSCRIPTION FACTOR (EUROFUNG)"/>
    <property type="match status" value="1"/>
</dbReference>
<evidence type="ECO:0000313" key="10">
    <source>
        <dbReference type="Proteomes" id="UP000799771"/>
    </source>
</evidence>
<dbReference type="PROSITE" id="PS50048">
    <property type="entry name" value="ZN2_CY6_FUNGAL_2"/>
    <property type="match status" value="1"/>
</dbReference>
<dbReference type="CDD" id="cd12148">
    <property type="entry name" value="fungal_TF_MHR"/>
    <property type="match status" value="1"/>
</dbReference>
<evidence type="ECO:0000256" key="1">
    <source>
        <dbReference type="ARBA" id="ARBA00004123"/>
    </source>
</evidence>
<dbReference type="GO" id="GO:0000976">
    <property type="term" value="F:transcription cis-regulatory region binding"/>
    <property type="evidence" value="ECO:0007669"/>
    <property type="project" value="TreeGrafter"/>
</dbReference>
<dbReference type="InterPro" id="IPR036864">
    <property type="entry name" value="Zn2-C6_fun-type_DNA-bd_sf"/>
</dbReference>
<dbReference type="AlphaFoldDB" id="A0A6A6A0M2"/>
<evidence type="ECO:0000256" key="5">
    <source>
        <dbReference type="ARBA" id="ARBA00023242"/>
    </source>
</evidence>
<keyword evidence="2" id="KW-0805">Transcription regulation</keyword>
<evidence type="ECO:0000313" key="9">
    <source>
        <dbReference type="EMBL" id="KAF2124693.1"/>
    </source>
</evidence>
<feature type="compositionally biased region" description="Low complexity" evidence="6">
    <location>
        <begin position="100"/>
        <end position="114"/>
    </location>
</feature>
<dbReference type="SUPFAM" id="SSF57701">
    <property type="entry name" value="Zn2/Cys6 DNA-binding domain"/>
    <property type="match status" value="1"/>
</dbReference>
<dbReference type="EMBL" id="ML977518">
    <property type="protein sequence ID" value="KAF2124693.1"/>
    <property type="molecule type" value="Genomic_DNA"/>
</dbReference>
<evidence type="ECO:0000259" key="8">
    <source>
        <dbReference type="PROSITE" id="PS50048"/>
    </source>
</evidence>
<dbReference type="OrthoDB" id="3429912at2759"/>
<feature type="domain" description="Zn(2)-C6 fungal-type" evidence="8">
    <location>
        <begin position="7"/>
        <end position="39"/>
    </location>
</feature>
<dbReference type="InterPro" id="IPR051089">
    <property type="entry name" value="prtT"/>
</dbReference>
<evidence type="ECO:0000256" key="7">
    <source>
        <dbReference type="SAM" id="Phobius"/>
    </source>
</evidence>
<dbReference type="InterPro" id="IPR001138">
    <property type="entry name" value="Zn2Cys6_DnaBD"/>
</dbReference>
<dbReference type="GO" id="GO:0008270">
    <property type="term" value="F:zinc ion binding"/>
    <property type="evidence" value="ECO:0007669"/>
    <property type="project" value="InterPro"/>
</dbReference>
<gene>
    <name evidence="9" type="ORF">P153DRAFT_301234</name>
</gene>
<sequence length="730" mass="81360">MNNKQAACLNCRKSKIKCRRDEGAAICERCGNVGVECVIPEFHIGRQKGVKNKRSGLEKAIYQVEEAIKKRRLDDAASQSTLDHLQKLLREDQGQEGIHSTSSASSFDDSPPKSNDFATPFSHVHNPTERDAVGPVHDEQLALEGVENPLQLLARASDLRMASPQSFENSASTPGQDGSVQSEYLDVHGFFLPMKAKLDQGPGMDPIDIGLVTLEEAKMLLAYFHTNLAHTRWGLDPLVHTLPFVRSRSSFLFTTLLAVTTVFVPGAASLSKRLLLHRRFLTEQILLQRCRSVEIVLAFMISIPWMPAGTHASEDDTCTYLTAALSRAMDLSLHKIITPSSSFRLDVMRPLPQADCIDAKKALTMDGFEDVDVDSEWGQRLLRRRERVWISLFVLERGVCLARGRSYCVPKSSLIQRCDEWHHHQYSDVQDGPLISMAVLRRDLDDLFSTVRLRCDSHHPADVGEKVAQDIDSAIDSFFKSWFQTWTSVIGDREHKTLPPYVETLVIHTRLSAYCMLLNHPSAPPEVKRSFRASALSSALNVMRVTIQGESRLKSMPNNTVTMICFAASIALALSTPVPGKSGHRNLAPSVRNLIEETATVLERIGSTPSHRDGASVIYGRFLRVLIKQAPNLGRPHQVDGPGLPQALPRQLEHYPPSPLAGSERNFNLQGRSALDWTEPLLFSAMSYNEVNETVTNSDFFTTALLGLPWEDDTPLLWADGMNLPDFNFP</sequence>
<dbReference type="PROSITE" id="PS00463">
    <property type="entry name" value="ZN2_CY6_FUNGAL_1"/>
    <property type="match status" value="1"/>
</dbReference>
<keyword evidence="10" id="KW-1185">Reference proteome</keyword>
<dbReference type="GeneID" id="54404805"/>
<dbReference type="GO" id="GO:0005634">
    <property type="term" value="C:nucleus"/>
    <property type="evidence" value="ECO:0007669"/>
    <property type="project" value="UniProtKB-SubCell"/>
</dbReference>
<protein>
    <recommendedName>
        <fullName evidence="8">Zn(2)-C6 fungal-type domain-containing protein</fullName>
    </recommendedName>
</protein>
<evidence type="ECO:0000256" key="3">
    <source>
        <dbReference type="ARBA" id="ARBA00023125"/>
    </source>
</evidence>
<dbReference type="CDD" id="cd00067">
    <property type="entry name" value="GAL4"/>
    <property type="match status" value="1"/>
</dbReference>
<keyword evidence="3" id="KW-0238">DNA-binding</keyword>
<evidence type="ECO:0000256" key="6">
    <source>
        <dbReference type="SAM" id="MobiDB-lite"/>
    </source>
</evidence>
<keyword evidence="7" id="KW-1133">Transmembrane helix</keyword>
<dbReference type="RefSeq" id="XP_033519086.1">
    <property type="nucleotide sequence ID" value="XM_033664373.1"/>
</dbReference>
<dbReference type="Pfam" id="PF00172">
    <property type="entry name" value="Zn_clus"/>
    <property type="match status" value="1"/>
</dbReference>
<feature type="transmembrane region" description="Helical" evidence="7">
    <location>
        <begin position="251"/>
        <end position="271"/>
    </location>
</feature>
<proteinExistence type="predicted"/>
<dbReference type="GO" id="GO:0000981">
    <property type="term" value="F:DNA-binding transcription factor activity, RNA polymerase II-specific"/>
    <property type="evidence" value="ECO:0007669"/>
    <property type="project" value="InterPro"/>
</dbReference>
<accession>A0A6A6A0M2</accession>
<organism evidence="9 10">
    <name type="scientific">Dothidotthia symphoricarpi CBS 119687</name>
    <dbReference type="NCBI Taxonomy" id="1392245"/>
    <lineage>
        <taxon>Eukaryota</taxon>
        <taxon>Fungi</taxon>
        <taxon>Dikarya</taxon>
        <taxon>Ascomycota</taxon>
        <taxon>Pezizomycotina</taxon>
        <taxon>Dothideomycetes</taxon>
        <taxon>Pleosporomycetidae</taxon>
        <taxon>Pleosporales</taxon>
        <taxon>Dothidotthiaceae</taxon>
        <taxon>Dothidotthia</taxon>
    </lineage>
</organism>
<keyword evidence="5" id="KW-0539">Nucleus</keyword>
<reference evidence="9" key="1">
    <citation type="journal article" date="2020" name="Stud. Mycol.">
        <title>101 Dothideomycetes genomes: a test case for predicting lifestyles and emergence of pathogens.</title>
        <authorList>
            <person name="Haridas S."/>
            <person name="Albert R."/>
            <person name="Binder M."/>
            <person name="Bloem J."/>
            <person name="Labutti K."/>
            <person name="Salamov A."/>
            <person name="Andreopoulos B."/>
            <person name="Baker S."/>
            <person name="Barry K."/>
            <person name="Bills G."/>
            <person name="Bluhm B."/>
            <person name="Cannon C."/>
            <person name="Castanera R."/>
            <person name="Culley D."/>
            <person name="Daum C."/>
            <person name="Ezra D."/>
            <person name="Gonzalez J."/>
            <person name="Henrissat B."/>
            <person name="Kuo A."/>
            <person name="Liang C."/>
            <person name="Lipzen A."/>
            <person name="Lutzoni F."/>
            <person name="Magnuson J."/>
            <person name="Mondo S."/>
            <person name="Nolan M."/>
            <person name="Ohm R."/>
            <person name="Pangilinan J."/>
            <person name="Park H.-J."/>
            <person name="Ramirez L."/>
            <person name="Alfaro M."/>
            <person name="Sun H."/>
            <person name="Tritt A."/>
            <person name="Yoshinaga Y."/>
            <person name="Zwiers L.-H."/>
            <person name="Turgeon B."/>
            <person name="Goodwin S."/>
            <person name="Spatafora J."/>
            <person name="Crous P."/>
            <person name="Grigoriev I."/>
        </authorList>
    </citation>
    <scope>NUCLEOTIDE SEQUENCE</scope>
    <source>
        <strain evidence="9">CBS 119687</strain>
    </source>
</reference>
<comment type="subcellular location">
    <subcellularLocation>
        <location evidence="1">Nucleus</location>
    </subcellularLocation>
</comment>
<keyword evidence="4" id="KW-0804">Transcription</keyword>